<organism evidence="10 11">
    <name type="scientific">Mediterraneibacter gnavus</name>
    <name type="common">Ruminococcus gnavus</name>
    <dbReference type="NCBI Taxonomy" id="33038"/>
    <lineage>
        <taxon>Bacteria</taxon>
        <taxon>Bacillati</taxon>
        <taxon>Bacillota</taxon>
        <taxon>Clostridia</taxon>
        <taxon>Lachnospirales</taxon>
        <taxon>Lachnospiraceae</taxon>
        <taxon>Mediterraneibacter</taxon>
    </lineage>
</organism>
<dbReference type="SUPFAM" id="SSF55874">
    <property type="entry name" value="ATPase domain of HSP90 chaperone/DNA topoisomerase II/histidine kinase"/>
    <property type="match status" value="1"/>
</dbReference>
<gene>
    <name evidence="10" type="ORF">CDL26_03995</name>
    <name evidence="9" type="ORF">O8D18_07420</name>
</gene>
<accession>A0A2N5PGI1</accession>
<dbReference type="InterPro" id="IPR003594">
    <property type="entry name" value="HATPase_dom"/>
</dbReference>
<evidence type="ECO:0000259" key="8">
    <source>
        <dbReference type="PROSITE" id="PS50109"/>
    </source>
</evidence>
<evidence type="ECO:0000256" key="3">
    <source>
        <dbReference type="ARBA" id="ARBA00012438"/>
    </source>
</evidence>
<evidence type="ECO:0000313" key="9">
    <source>
        <dbReference type="EMBL" id="MCZ7693867.1"/>
    </source>
</evidence>
<sequence>MAWISRKTYEHLEEMLDAAIAEEFEESAYDESEMSRLETKWKRFLSASALSEDNVKKEHLAVQEMVSDISHQVKTPIANLRLYGEILQERLEGENKALAQRLMEQTELLDFLIQSLVKISRLESGTIQVLPKKQHLCPLLEAVIKRGEEKQKKRNIRLLKTGWDAELSARFDRKWTEEAVYNILDNALKYTKGSSTVKIHVKPYEFFVCVEIEDEGPGVILDEVPRLFDRFYRSPQMKDREGVGLGLFLSREILKKQKGYIKVKNGEKGACFQIYLPV</sequence>
<reference evidence="9" key="2">
    <citation type="submission" date="2022-12" db="EMBL/GenBank/DDBJ databases">
        <title>Genome of R. gnavus strain RSHDN_123.</title>
        <authorList>
            <person name="Abdugheni R."/>
        </authorList>
    </citation>
    <scope>NUCLEOTIDE SEQUENCE</scope>
    <source>
        <strain evidence="9">RSHDN_123</strain>
    </source>
</reference>
<dbReference type="PANTHER" id="PTHR45453:SF1">
    <property type="entry name" value="PHOSPHATE REGULON SENSOR PROTEIN PHOR"/>
    <property type="match status" value="1"/>
</dbReference>
<dbReference type="Pfam" id="PF02518">
    <property type="entry name" value="HATPase_c"/>
    <property type="match status" value="1"/>
</dbReference>
<dbReference type="GO" id="GO:0000155">
    <property type="term" value="F:phosphorelay sensor kinase activity"/>
    <property type="evidence" value="ECO:0007669"/>
    <property type="project" value="InterPro"/>
</dbReference>
<dbReference type="GO" id="GO:0004721">
    <property type="term" value="F:phosphoprotein phosphatase activity"/>
    <property type="evidence" value="ECO:0007669"/>
    <property type="project" value="TreeGrafter"/>
</dbReference>
<dbReference type="EC" id="2.7.13.3" evidence="3"/>
<evidence type="ECO:0000313" key="11">
    <source>
        <dbReference type="Proteomes" id="UP000234891"/>
    </source>
</evidence>
<feature type="domain" description="Histidine kinase" evidence="8">
    <location>
        <begin position="68"/>
        <end position="278"/>
    </location>
</feature>
<dbReference type="InterPro" id="IPR036097">
    <property type="entry name" value="HisK_dim/P_sf"/>
</dbReference>
<keyword evidence="6 9" id="KW-0418">Kinase</keyword>
<dbReference type="InterPro" id="IPR004358">
    <property type="entry name" value="Sig_transdc_His_kin-like_C"/>
</dbReference>
<dbReference type="RefSeq" id="WP_101870255.1">
    <property type="nucleotide sequence ID" value="NZ_JAAIMS010000004.1"/>
</dbReference>
<evidence type="ECO:0000256" key="6">
    <source>
        <dbReference type="ARBA" id="ARBA00022777"/>
    </source>
</evidence>
<comment type="subcellular location">
    <subcellularLocation>
        <location evidence="2">Membrane</location>
    </subcellularLocation>
</comment>
<dbReference type="EMBL" id="JAPZED010000006">
    <property type="protein sequence ID" value="MCZ7693867.1"/>
    <property type="molecule type" value="Genomic_DNA"/>
</dbReference>
<dbReference type="PANTHER" id="PTHR45453">
    <property type="entry name" value="PHOSPHATE REGULON SENSOR PROTEIN PHOR"/>
    <property type="match status" value="1"/>
</dbReference>
<dbReference type="SUPFAM" id="SSF47384">
    <property type="entry name" value="Homodimeric domain of signal transducing histidine kinase"/>
    <property type="match status" value="1"/>
</dbReference>
<dbReference type="Gene3D" id="3.30.565.10">
    <property type="entry name" value="Histidine kinase-like ATPase, C-terminal domain"/>
    <property type="match status" value="1"/>
</dbReference>
<dbReference type="CDD" id="cd00082">
    <property type="entry name" value="HisKA"/>
    <property type="match status" value="1"/>
</dbReference>
<dbReference type="InterPro" id="IPR050351">
    <property type="entry name" value="BphY/WalK/GraS-like"/>
</dbReference>
<comment type="catalytic activity">
    <reaction evidence="1">
        <text>ATP + protein L-histidine = ADP + protein N-phospho-L-histidine.</text>
        <dbReference type="EC" id="2.7.13.3"/>
    </reaction>
</comment>
<evidence type="ECO:0000256" key="7">
    <source>
        <dbReference type="ARBA" id="ARBA00023012"/>
    </source>
</evidence>
<protein>
    <recommendedName>
        <fullName evidence="3">histidine kinase</fullName>
        <ecNumber evidence="3">2.7.13.3</ecNumber>
    </recommendedName>
</protein>
<keyword evidence="7" id="KW-0902">Two-component regulatory system</keyword>
<dbReference type="PRINTS" id="PR00344">
    <property type="entry name" value="BCTRLSENSOR"/>
</dbReference>
<evidence type="ECO:0000256" key="2">
    <source>
        <dbReference type="ARBA" id="ARBA00004370"/>
    </source>
</evidence>
<evidence type="ECO:0000256" key="1">
    <source>
        <dbReference type="ARBA" id="ARBA00000085"/>
    </source>
</evidence>
<dbReference type="InterPro" id="IPR003661">
    <property type="entry name" value="HisK_dim/P_dom"/>
</dbReference>
<dbReference type="GO" id="GO:0005886">
    <property type="term" value="C:plasma membrane"/>
    <property type="evidence" value="ECO:0007669"/>
    <property type="project" value="TreeGrafter"/>
</dbReference>
<dbReference type="SMART" id="SM00387">
    <property type="entry name" value="HATPase_c"/>
    <property type="match status" value="1"/>
</dbReference>
<dbReference type="Pfam" id="PF00512">
    <property type="entry name" value="HisKA"/>
    <property type="match status" value="1"/>
</dbReference>
<keyword evidence="4" id="KW-0597">Phosphoprotein</keyword>
<dbReference type="EMBL" id="NIHS01000004">
    <property type="protein sequence ID" value="PLT74250.1"/>
    <property type="molecule type" value="Genomic_DNA"/>
</dbReference>
<evidence type="ECO:0000313" key="10">
    <source>
        <dbReference type="EMBL" id="PLT74250.1"/>
    </source>
</evidence>
<dbReference type="AlphaFoldDB" id="A0A2N5PGI1"/>
<evidence type="ECO:0000256" key="4">
    <source>
        <dbReference type="ARBA" id="ARBA00022553"/>
    </source>
</evidence>
<dbReference type="Proteomes" id="UP000234891">
    <property type="component" value="Unassembled WGS sequence"/>
</dbReference>
<dbReference type="CDD" id="cd00075">
    <property type="entry name" value="HATPase"/>
    <property type="match status" value="1"/>
</dbReference>
<name>A0A2N5PGI1_MEDGN</name>
<dbReference type="PROSITE" id="PS50109">
    <property type="entry name" value="HIS_KIN"/>
    <property type="match status" value="1"/>
</dbReference>
<comment type="caution">
    <text evidence="10">The sequence shown here is derived from an EMBL/GenBank/DDBJ whole genome shotgun (WGS) entry which is preliminary data.</text>
</comment>
<keyword evidence="5" id="KW-0808">Transferase</keyword>
<evidence type="ECO:0000256" key="5">
    <source>
        <dbReference type="ARBA" id="ARBA00022679"/>
    </source>
</evidence>
<reference evidence="10 11" key="1">
    <citation type="journal article" date="2017" name="Genome Med.">
        <title>A novel Ruminococcus gnavus clade enriched in inflammatory bowel disease patients.</title>
        <authorList>
            <person name="Hall A.B."/>
            <person name="Yassour M."/>
            <person name="Sauk J."/>
            <person name="Garner A."/>
            <person name="Jiang X."/>
            <person name="Arthur T."/>
            <person name="Lagoudas G.K."/>
            <person name="Vatanen T."/>
            <person name="Fornelos N."/>
            <person name="Wilson R."/>
            <person name="Bertha M."/>
            <person name="Cohen M."/>
            <person name="Garber J."/>
            <person name="Khalili H."/>
            <person name="Gevers D."/>
            <person name="Ananthakrishnan A.N."/>
            <person name="Kugathasan S."/>
            <person name="Lander E.S."/>
            <person name="Blainey P."/>
            <person name="Vlamakis H."/>
            <person name="Xavier R.J."/>
            <person name="Huttenhower C."/>
        </authorList>
    </citation>
    <scope>NUCLEOTIDE SEQUENCE [LARGE SCALE GENOMIC DNA]</scope>
    <source>
        <strain evidence="10 11">RJX1124</strain>
    </source>
</reference>
<proteinExistence type="predicted"/>
<dbReference type="SMART" id="SM00388">
    <property type="entry name" value="HisKA"/>
    <property type="match status" value="1"/>
</dbReference>
<dbReference type="InterPro" id="IPR005467">
    <property type="entry name" value="His_kinase_dom"/>
</dbReference>
<dbReference type="Proteomes" id="UP001148455">
    <property type="component" value="Unassembled WGS sequence"/>
</dbReference>
<dbReference type="InterPro" id="IPR036890">
    <property type="entry name" value="HATPase_C_sf"/>
</dbReference>
<dbReference type="GO" id="GO:0016036">
    <property type="term" value="P:cellular response to phosphate starvation"/>
    <property type="evidence" value="ECO:0007669"/>
    <property type="project" value="TreeGrafter"/>
</dbReference>
<dbReference type="Gene3D" id="1.10.287.130">
    <property type="match status" value="1"/>
</dbReference>